<keyword evidence="1 3" id="KW-0238">DNA-binding</keyword>
<evidence type="ECO:0000313" key="4">
    <source>
        <dbReference type="Proteomes" id="UP000183077"/>
    </source>
</evidence>
<dbReference type="EMBL" id="FNYS01000033">
    <property type="protein sequence ID" value="SEJ40281.1"/>
    <property type="molecule type" value="Genomic_DNA"/>
</dbReference>
<dbReference type="GO" id="GO:0005829">
    <property type="term" value="C:cytosol"/>
    <property type="evidence" value="ECO:0007669"/>
    <property type="project" value="TreeGrafter"/>
</dbReference>
<dbReference type="GO" id="GO:0003677">
    <property type="term" value="F:DNA binding"/>
    <property type="evidence" value="ECO:0007669"/>
    <property type="project" value="UniProtKB-KW"/>
</dbReference>
<dbReference type="CDD" id="cd00093">
    <property type="entry name" value="HTH_XRE"/>
    <property type="match status" value="1"/>
</dbReference>
<accession>A0A1H6YGA6</accession>
<dbReference type="InterPro" id="IPR050807">
    <property type="entry name" value="TransReg_Diox_bact_type"/>
</dbReference>
<sequence length="106" mass="11910">MVNLVLTNLSKMKTYPLDQIIEEQIGAIGTQKRDLFESKIQFELIGSKIKAIRKEKRLTQTQLGELVGVQKAQISKIENNTSNVKITTLLKVLNALGSKLTWEIKG</sequence>
<dbReference type="Proteomes" id="UP000183077">
    <property type="component" value="Unassembled WGS sequence"/>
</dbReference>
<evidence type="ECO:0000256" key="1">
    <source>
        <dbReference type="ARBA" id="ARBA00023125"/>
    </source>
</evidence>
<dbReference type="SUPFAM" id="SSF47413">
    <property type="entry name" value="lambda repressor-like DNA-binding domains"/>
    <property type="match status" value="1"/>
</dbReference>
<dbReference type="InterPro" id="IPR001387">
    <property type="entry name" value="Cro/C1-type_HTH"/>
</dbReference>
<evidence type="ECO:0000259" key="2">
    <source>
        <dbReference type="PROSITE" id="PS50943"/>
    </source>
</evidence>
<evidence type="ECO:0000313" key="3">
    <source>
        <dbReference type="EMBL" id="SEJ40281.1"/>
    </source>
</evidence>
<feature type="domain" description="HTH cro/C1-type" evidence="2">
    <location>
        <begin position="49"/>
        <end position="104"/>
    </location>
</feature>
<dbReference type="PANTHER" id="PTHR46797:SF1">
    <property type="entry name" value="METHYLPHOSPHONATE SYNTHASE"/>
    <property type="match status" value="1"/>
</dbReference>
<dbReference type="AlphaFoldDB" id="A0A1H6YGA6"/>
<reference evidence="3 4" key="1">
    <citation type="submission" date="2016-10" db="EMBL/GenBank/DDBJ databases">
        <authorList>
            <person name="de Groot N.N."/>
        </authorList>
    </citation>
    <scope>NUCLEOTIDE SEQUENCE [LARGE SCALE GENOMIC DNA]</scope>
    <source>
        <strain evidence="3 4">DSM 23048</strain>
    </source>
</reference>
<dbReference type="Pfam" id="PF01381">
    <property type="entry name" value="HTH_3"/>
    <property type="match status" value="1"/>
</dbReference>
<gene>
    <name evidence="3" type="ORF">SAMN04488018_13310</name>
</gene>
<organism evidence="3 4">
    <name type="scientific">Myroides marinus</name>
    <dbReference type="NCBI Taxonomy" id="703342"/>
    <lineage>
        <taxon>Bacteria</taxon>
        <taxon>Pseudomonadati</taxon>
        <taxon>Bacteroidota</taxon>
        <taxon>Flavobacteriia</taxon>
        <taxon>Flavobacteriales</taxon>
        <taxon>Flavobacteriaceae</taxon>
        <taxon>Myroides</taxon>
    </lineage>
</organism>
<dbReference type="SMART" id="SM00530">
    <property type="entry name" value="HTH_XRE"/>
    <property type="match status" value="1"/>
</dbReference>
<dbReference type="Gene3D" id="1.10.260.40">
    <property type="entry name" value="lambda repressor-like DNA-binding domains"/>
    <property type="match status" value="1"/>
</dbReference>
<dbReference type="GO" id="GO:0003700">
    <property type="term" value="F:DNA-binding transcription factor activity"/>
    <property type="evidence" value="ECO:0007669"/>
    <property type="project" value="TreeGrafter"/>
</dbReference>
<proteinExistence type="predicted"/>
<dbReference type="InterPro" id="IPR010982">
    <property type="entry name" value="Lambda_DNA-bd_dom_sf"/>
</dbReference>
<name>A0A1H6YGA6_9FLAO</name>
<protein>
    <submittedName>
        <fullName evidence="3">DNA-binding transcriptional regulator, XRE-family HTH domain</fullName>
    </submittedName>
</protein>
<dbReference type="PANTHER" id="PTHR46797">
    <property type="entry name" value="HTH-TYPE TRANSCRIPTIONAL REGULATOR"/>
    <property type="match status" value="1"/>
</dbReference>
<dbReference type="PROSITE" id="PS50943">
    <property type="entry name" value="HTH_CROC1"/>
    <property type="match status" value="1"/>
</dbReference>